<accession>A0A6J8BXK4</accession>
<dbReference type="AlphaFoldDB" id="A0A6J8BXK4"/>
<evidence type="ECO:0000313" key="6">
    <source>
        <dbReference type="Proteomes" id="UP000507470"/>
    </source>
</evidence>
<proteinExistence type="predicted"/>
<reference evidence="5 6" key="1">
    <citation type="submission" date="2020-06" db="EMBL/GenBank/DDBJ databases">
        <authorList>
            <person name="Li R."/>
            <person name="Bekaert M."/>
        </authorList>
    </citation>
    <scope>NUCLEOTIDE SEQUENCE [LARGE SCALE GENOMIC DNA]</scope>
    <source>
        <strain evidence="6">wild</strain>
    </source>
</reference>
<dbReference type="GO" id="GO:0005576">
    <property type="term" value="C:extracellular region"/>
    <property type="evidence" value="ECO:0007669"/>
    <property type="project" value="UniProtKB-SubCell"/>
</dbReference>
<dbReference type="PROSITE" id="PS50871">
    <property type="entry name" value="C1Q"/>
    <property type="match status" value="1"/>
</dbReference>
<dbReference type="PANTHER" id="PTHR22923">
    <property type="entry name" value="CEREBELLIN-RELATED"/>
    <property type="match status" value="1"/>
</dbReference>
<dbReference type="InterPro" id="IPR008983">
    <property type="entry name" value="Tumour_necrosis_fac-like_dom"/>
</dbReference>
<dbReference type="SUPFAM" id="SSF49842">
    <property type="entry name" value="TNF-like"/>
    <property type="match status" value="1"/>
</dbReference>
<feature type="domain" description="C1q" evidence="4">
    <location>
        <begin position="39"/>
        <end position="165"/>
    </location>
</feature>
<comment type="subcellular location">
    <subcellularLocation>
        <location evidence="1">Secreted</location>
    </subcellularLocation>
</comment>
<gene>
    <name evidence="5" type="ORF">MCOR_22900</name>
</gene>
<dbReference type="Pfam" id="PF00386">
    <property type="entry name" value="C1q"/>
    <property type="match status" value="1"/>
</dbReference>
<dbReference type="Proteomes" id="UP000507470">
    <property type="component" value="Unassembled WGS sequence"/>
</dbReference>
<keyword evidence="2" id="KW-0964">Secreted</keyword>
<name>A0A6J8BXK4_MYTCO</name>
<dbReference type="PANTHER" id="PTHR22923:SF116">
    <property type="entry name" value="C1Q DOMAIN-CONTAINING PROTEIN"/>
    <property type="match status" value="1"/>
</dbReference>
<keyword evidence="6" id="KW-1185">Reference proteome</keyword>
<evidence type="ECO:0000313" key="5">
    <source>
        <dbReference type="EMBL" id="CAC5387590.1"/>
    </source>
</evidence>
<evidence type="ECO:0000256" key="2">
    <source>
        <dbReference type="ARBA" id="ARBA00022525"/>
    </source>
</evidence>
<evidence type="ECO:0000256" key="1">
    <source>
        <dbReference type="ARBA" id="ARBA00004613"/>
    </source>
</evidence>
<dbReference type="EMBL" id="CACVKT020004016">
    <property type="protein sequence ID" value="CAC5387590.1"/>
    <property type="molecule type" value="Genomic_DNA"/>
</dbReference>
<sequence>MWDGLMLKILNTFKYKLICQTAIYNISSTGDNIASLETSDKSYVGFHAELSNALQNLPHDTIIVFDKIVTNDGGAYDFTAPEDGLYSFVWTTLTKPGHIFHTKLTVDGRVISRSHNNAASTTDGRTATENVVVHLKKGNRVRIQTYQSYGHILLAGWSSFCGFKV</sequence>
<dbReference type="InterPro" id="IPR050822">
    <property type="entry name" value="Cerebellin_Synaptic_Org"/>
</dbReference>
<dbReference type="OrthoDB" id="6080100at2759"/>
<dbReference type="InterPro" id="IPR001073">
    <property type="entry name" value="C1q_dom"/>
</dbReference>
<protein>
    <recommendedName>
        <fullName evidence="4">C1q domain-containing protein</fullName>
    </recommendedName>
</protein>
<evidence type="ECO:0000259" key="4">
    <source>
        <dbReference type="PROSITE" id="PS50871"/>
    </source>
</evidence>
<dbReference type="SMART" id="SM00110">
    <property type="entry name" value="C1Q"/>
    <property type="match status" value="1"/>
</dbReference>
<keyword evidence="3" id="KW-0732">Signal</keyword>
<evidence type="ECO:0000256" key="3">
    <source>
        <dbReference type="ARBA" id="ARBA00022729"/>
    </source>
</evidence>
<dbReference type="Gene3D" id="2.60.120.40">
    <property type="match status" value="1"/>
</dbReference>
<organism evidence="5 6">
    <name type="scientific">Mytilus coruscus</name>
    <name type="common">Sea mussel</name>
    <dbReference type="NCBI Taxonomy" id="42192"/>
    <lineage>
        <taxon>Eukaryota</taxon>
        <taxon>Metazoa</taxon>
        <taxon>Spiralia</taxon>
        <taxon>Lophotrochozoa</taxon>
        <taxon>Mollusca</taxon>
        <taxon>Bivalvia</taxon>
        <taxon>Autobranchia</taxon>
        <taxon>Pteriomorphia</taxon>
        <taxon>Mytilida</taxon>
        <taxon>Mytiloidea</taxon>
        <taxon>Mytilidae</taxon>
        <taxon>Mytilinae</taxon>
        <taxon>Mytilus</taxon>
    </lineage>
</organism>